<dbReference type="SUPFAM" id="SSF50685">
    <property type="entry name" value="Barwin-like endoglucanases"/>
    <property type="match status" value="1"/>
</dbReference>
<keyword evidence="4" id="KW-1185">Reference proteome</keyword>
<comment type="caution">
    <text evidence="3">The sequence shown here is derived from an EMBL/GenBank/DDBJ whole genome shotgun (WGS) entry which is preliminary data.</text>
</comment>
<dbReference type="Pfam" id="PF06725">
    <property type="entry name" value="3D"/>
    <property type="match status" value="1"/>
</dbReference>
<dbReference type="InterPro" id="IPR011098">
    <property type="entry name" value="G5_dom"/>
</dbReference>
<proteinExistence type="predicted"/>
<dbReference type="RefSeq" id="WP_262398466.1">
    <property type="nucleotide sequence ID" value="NZ_JACRTC010000013.1"/>
</dbReference>
<dbReference type="SMART" id="SM01208">
    <property type="entry name" value="G5"/>
    <property type="match status" value="1"/>
</dbReference>
<gene>
    <name evidence="3" type="ORF">H8709_11495</name>
</gene>
<dbReference type="GO" id="GO:0009254">
    <property type="term" value="P:peptidoglycan turnover"/>
    <property type="evidence" value="ECO:0007669"/>
    <property type="project" value="InterPro"/>
</dbReference>
<accession>A0A926I7S3</accession>
<protein>
    <submittedName>
        <fullName evidence="3">G5 domain-containing protein</fullName>
    </submittedName>
</protein>
<dbReference type="Pfam" id="PF07501">
    <property type="entry name" value="G5"/>
    <property type="match status" value="1"/>
</dbReference>
<dbReference type="Gene3D" id="2.40.40.10">
    <property type="entry name" value="RlpA-like domain"/>
    <property type="match status" value="1"/>
</dbReference>
<dbReference type="CDD" id="cd22786">
    <property type="entry name" value="DPBB_YuiC-like"/>
    <property type="match status" value="1"/>
</dbReference>
<evidence type="ECO:0000313" key="4">
    <source>
        <dbReference type="Proteomes" id="UP000660861"/>
    </source>
</evidence>
<dbReference type="GO" id="GO:0004553">
    <property type="term" value="F:hydrolase activity, hydrolyzing O-glycosyl compounds"/>
    <property type="evidence" value="ECO:0007669"/>
    <property type="project" value="InterPro"/>
</dbReference>
<evidence type="ECO:0000256" key="1">
    <source>
        <dbReference type="ARBA" id="ARBA00022729"/>
    </source>
</evidence>
<evidence type="ECO:0000313" key="3">
    <source>
        <dbReference type="EMBL" id="MBC8571439.1"/>
    </source>
</evidence>
<dbReference type="PANTHER" id="PTHR39160">
    <property type="entry name" value="CELL WALL-BINDING PROTEIN YOCH"/>
    <property type="match status" value="1"/>
</dbReference>
<name>A0A926I7S3_9FIRM</name>
<dbReference type="Proteomes" id="UP000660861">
    <property type="component" value="Unassembled WGS sequence"/>
</dbReference>
<dbReference type="GO" id="GO:0019867">
    <property type="term" value="C:outer membrane"/>
    <property type="evidence" value="ECO:0007669"/>
    <property type="project" value="InterPro"/>
</dbReference>
<dbReference type="Gene3D" id="2.20.230.10">
    <property type="entry name" value="Resuscitation-promoting factor rpfb"/>
    <property type="match status" value="1"/>
</dbReference>
<dbReference type="InterPro" id="IPR036908">
    <property type="entry name" value="RlpA-like_sf"/>
</dbReference>
<evidence type="ECO:0000259" key="2">
    <source>
        <dbReference type="PROSITE" id="PS51109"/>
    </source>
</evidence>
<dbReference type="PANTHER" id="PTHR39160:SF4">
    <property type="entry name" value="RESUSCITATION-PROMOTING FACTOR RPFB"/>
    <property type="match status" value="1"/>
</dbReference>
<dbReference type="EMBL" id="JACRTC010000013">
    <property type="protein sequence ID" value="MBC8571439.1"/>
    <property type="molecule type" value="Genomic_DNA"/>
</dbReference>
<dbReference type="InterPro" id="IPR051933">
    <property type="entry name" value="Resuscitation_pf_RpfB"/>
</dbReference>
<feature type="domain" description="G5" evidence="2">
    <location>
        <begin position="100"/>
        <end position="180"/>
    </location>
</feature>
<keyword evidence="1" id="KW-0732">Signal</keyword>
<reference evidence="3" key="1">
    <citation type="submission" date="2020-08" db="EMBL/GenBank/DDBJ databases">
        <title>Genome public.</title>
        <authorList>
            <person name="Liu C."/>
            <person name="Sun Q."/>
        </authorList>
    </citation>
    <scope>NUCLEOTIDE SEQUENCE</scope>
    <source>
        <strain evidence="3">NSJ-54</strain>
    </source>
</reference>
<dbReference type="PROSITE" id="PS51109">
    <property type="entry name" value="G5"/>
    <property type="match status" value="1"/>
</dbReference>
<dbReference type="InterPro" id="IPR007137">
    <property type="entry name" value="DUF348"/>
</dbReference>
<organism evidence="3 4">
    <name type="scientific">Zongyangia hominis</name>
    <dbReference type="NCBI Taxonomy" id="2763677"/>
    <lineage>
        <taxon>Bacteria</taxon>
        <taxon>Bacillati</taxon>
        <taxon>Bacillota</taxon>
        <taxon>Clostridia</taxon>
        <taxon>Eubacteriales</taxon>
        <taxon>Oscillospiraceae</taxon>
        <taxon>Zongyangia</taxon>
    </lineage>
</organism>
<sequence>MKKTITLRSHPAEILADEGIATQPSDLVEFTGFGVDEVAEIDIKRAFEVKVQADGETREVHLAEGSVGDALEEAGVAVNEDDQITPDPAAPLEEGTEISIARVEHRRVEEIEEIPYPTVEKRTPLLPKGQVRVTRSGQAGEKVCVYEETWVDGELTQREAVEENIRCQPVAKTAIVGADVPVSPQPVEVDENGEPLRYERVITGAVATAYSARPGAWTASGFSAVAGTVAVDPDVIPYGTKLYIATPDFSFVYGYAVAADTGTAIADGIIDVDLFFNTYLESCLFGKRTVNIYVLETPEGEISPTAPVEIGKYPLDAGPAAE</sequence>
<dbReference type="AlphaFoldDB" id="A0A926I7S3"/>
<dbReference type="Pfam" id="PF03990">
    <property type="entry name" value="DUF348"/>
    <property type="match status" value="1"/>
</dbReference>
<dbReference type="InterPro" id="IPR010611">
    <property type="entry name" value="3D_dom"/>
</dbReference>